<protein>
    <submittedName>
        <fullName evidence="1">Uncharacterized protein</fullName>
    </submittedName>
</protein>
<gene>
    <name evidence="1" type="ORF">ACFO9E_19205</name>
</gene>
<dbReference type="InterPro" id="IPR012338">
    <property type="entry name" value="Beta-lactam/transpept-like"/>
</dbReference>
<keyword evidence="2" id="KW-1185">Reference proteome</keyword>
<comment type="caution">
    <text evidence="1">The sequence shown here is derived from an EMBL/GenBank/DDBJ whole genome shotgun (WGS) entry which is preliminary data.</text>
</comment>
<reference evidence="2" key="1">
    <citation type="journal article" date="2019" name="Int. J. Syst. Evol. Microbiol.">
        <title>The Global Catalogue of Microorganisms (GCM) 10K type strain sequencing project: providing services to taxonomists for standard genome sequencing and annotation.</title>
        <authorList>
            <consortium name="The Broad Institute Genomics Platform"/>
            <consortium name="The Broad Institute Genome Sequencing Center for Infectious Disease"/>
            <person name="Wu L."/>
            <person name="Ma J."/>
        </authorList>
    </citation>
    <scope>NUCLEOTIDE SEQUENCE [LARGE SCALE GENOMIC DNA]</scope>
    <source>
        <strain evidence="2">CGMCC 4.7139</strain>
    </source>
</reference>
<sequence length="63" mass="6727">MGELLRASGGLRGTIAEFGRLHTVGTDVVTGDVDQFGLGFQAMGVQYPFVGADAFGHSGWRRR</sequence>
<name>A0ABV9GA24_9ACTN</name>
<proteinExistence type="predicted"/>
<dbReference type="RefSeq" id="WP_381197264.1">
    <property type="nucleotide sequence ID" value="NZ_JBHSFE010000014.1"/>
</dbReference>
<accession>A0ABV9GA24</accession>
<evidence type="ECO:0000313" key="1">
    <source>
        <dbReference type="EMBL" id="MFC4609920.1"/>
    </source>
</evidence>
<organism evidence="1 2">
    <name type="scientific">Streptomyces maoxianensis</name>
    <dbReference type="NCBI Taxonomy" id="1459942"/>
    <lineage>
        <taxon>Bacteria</taxon>
        <taxon>Bacillati</taxon>
        <taxon>Actinomycetota</taxon>
        <taxon>Actinomycetes</taxon>
        <taxon>Kitasatosporales</taxon>
        <taxon>Streptomycetaceae</taxon>
        <taxon>Streptomyces</taxon>
    </lineage>
</organism>
<dbReference type="Proteomes" id="UP001595993">
    <property type="component" value="Unassembled WGS sequence"/>
</dbReference>
<dbReference type="EMBL" id="JBHSFE010000014">
    <property type="protein sequence ID" value="MFC4609920.1"/>
    <property type="molecule type" value="Genomic_DNA"/>
</dbReference>
<evidence type="ECO:0000313" key="2">
    <source>
        <dbReference type="Proteomes" id="UP001595993"/>
    </source>
</evidence>
<dbReference type="Gene3D" id="3.40.710.10">
    <property type="entry name" value="DD-peptidase/beta-lactamase superfamily"/>
    <property type="match status" value="1"/>
</dbReference>